<name>A0ABP0GFW8_CLALP</name>
<dbReference type="PANTHER" id="PTHR19143:SF327">
    <property type="entry name" value="FI21813P1-RELATED"/>
    <property type="match status" value="1"/>
</dbReference>
<dbReference type="Gene3D" id="3.90.215.10">
    <property type="entry name" value="Gamma Fibrinogen, chain A, domain 1"/>
    <property type="match status" value="1"/>
</dbReference>
<dbReference type="Pfam" id="PF00147">
    <property type="entry name" value="Fibrinogen_C"/>
    <property type="match status" value="1"/>
</dbReference>
<feature type="domain" description="Fibrinogen C-terminal" evidence="2">
    <location>
        <begin position="129"/>
        <end position="330"/>
    </location>
</feature>
<evidence type="ECO:0000259" key="2">
    <source>
        <dbReference type="PROSITE" id="PS51406"/>
    </source>
</evidence>
<dbReference type="SUPFAM" id="SSF56496">
    <property type="entry name" value="Fibrinogen C-terminal domain-like"/>
    <property type="match status" value="1"/>
</dbReference>
<organism evidence="3 4">
    <name type="scientific">Clavelina lepadiformis</name>
    <name type="common">Light-bulb sea squirt</name>
    <name type="synonym">Ascidia lepadiformis</name>
    <dbReference type="NCBI Taxonomy" id="159417"/>
    <lineage>
        <taxon>Eukaryota</taxon>
        <taxon>Metazoa</taxon>
        <taxon>Chordata</taxon>
        <taxon>Tunicata</taxon>
        <taxon>Ascidiacea</taxon>
        <taxon>Aplousobranchia</taxon>
        <taxon>Clavelinidae</taxon>
        <taxon>Clavelina</taxon>
    </lineage>
</organism>
<evidence type="ECO:0000313" key="4">
    <source>
        <dbReference type="Proteomes" id="UP001642483"/>
    </source>
</evidence>
<feature type="region of interest" description="Disordered" evidence="1">
    <location>
        <begin position="115"/>
        <end position="136"/>
    </location>
</feature>
<keyword evidence="4" id="KW-1185">Reference proteome</keyword>
<dbReference type="InterPro" id="IPR002181">
    <property type="entry name" value="Fibrinogen_a/b/g_C_dom"/>
</dbReference>
<feature type="compositionally biased region" description="Low complexity" evidence="1">
    <location>
        <begin position="115"/>
        <end position="126"/>
    </location>
</feature>
<dbReference type="PANTHER" id="PTHR19143">
    <property type="entry name" value="FIBRINOGEN/TENASCIN/ANGIOPOEITIN"/>
    <property type="match status" value="1"/>
</dbReference>
<evidence type="ECO:0000256" key="1">
    <source>
        <dbReference type="SAM" id="MobiDB-lite"/>
    </source>
</evidence>
<dbReference type="Proteomes" id="UP001642483">
    <property type="component" value="Unassembled WGS sequence"/>
</dbReference>
<accession>A0ABP0GFW8</accession>
<reference evidence="3 4" key="1">
    <citation type="submission" date="2024-02" db="EMBL/GenBank/DDBJ databases">
        <authorList>
            <person name="Daric V."/>
            <person name="Darras S."/>
        </authorList>
    </citation>
    <scope>NUCLEOTIDE SEQUENCE [LARGE SCALE GENOMIC DNA]</scope>
</reference>
<dbReference type="PROSITE" id="PS51406">
    <property type="entry name" value="FIBRINOGEN_C_2"/>
    <property type="match status" value="1"/>
</dbReference>
<dbReference type="InterPro" id="IPR050373">
    <property type="entry name" value="Fibrinogen_C-term_domain"/>
</dbReference>
<evidence type="ECO:0000313" key="3">
    <source>
        <dbReference type="EMBL" id="CAK8690680.1"/>
    </source>
</evidence>
<dbReference type="Pfam" id="PF01391">
    <property type="entry name" value="Collagen"/>
    <property type="match status" value="1"/>
</dbReference>
<dbReference type="InterPro" id="IPR036056">
    <property type="entry name" value="Fibrinogen-like_C"/>
</dbReference>
<comment type="caution">
    <text evidence="3">The sequence shown here is derived from an EMBL/GenBank/DDBJ whole genome shotgun (WGS) entry which is preliminary data.</text>
</comment>
<proteinExistence type="predicted"/>
<gene>
    <name evidence="3" type="ORF">CVLEPA_LOCUS23265</name>
</gene>
<dbReference type="EMBL" id="CAWYQH010000119">
    <property type="protein sequence ID" value="CAK8690680.1"/>
    <property type="molecule type" value="Genomic_DNA"/>
</dbReference>
<dbReference type="InterPro" id="IPR008160">
    <property type="entry name" value="Collagen"/>
</dbReference>
<sequence length="330" mass="36546">MVNETTQVSVVNFEIMKLSSVFILLAFFRTLVSSQQCRQVTVCNDDMINRDVTKGDKGDVGVPGKAGSRGLKGEPGEIGQKGIQGKSCSLGSFGDKLMEKLTRLEELLTVTTTPSTTTTSSTITTTPAVDPTAGPESCDASSINGVQTLQSGDQVLCEDGWIVFQRRIDGSADFQRNWNDYKSGFGQMTGEFWLGLDTIYRLAQNGNCRLKVELWDFDDVYKYANYNGFSIDDESNLYRLHIGSYSGTAGDSLTYSNNRPFTTRDRDNDEKSAGNCAEEYGGSGGWWYGHCRLSTLNAVWGHSTSRGNIEWLEFKNYEGLKATKMMFRCD</sequence>
<dbReference type="SMART" id="SM00186">
    <property type="entry name" value="FBG"/>
    <property type="match status" value="1"/>
</dbReference>
<protein>
    <recommendedName>
        <fullName evidence="2">Fibrinogen C-terminal domain-containing protein</fullName>
    </recommendedName>
</protein>
<feature type="region of interest" description="Disordered" evidence="1">
    <location>
        <begin position="54"/>
        <end position="75"/>
    </location>
</feature>
<dbReference type="InterPro" id="IPR014716">
    <property type="entry name" value="Fibrinogen_a/b/g_C_1"/>
</dbReference>